<dbReference type="AlphaFoldDB" id="A0A6H1ZFP9"/>
<dbReference type="EMBL" id="MT144004">
    <property type="protein sequence ID" value="QJA46187.1"/>
    <property type="molecule type" value="Genomic_DNA"/>
</dbReference>
<evidence type="ECO:0000313" key="1">
    <source>
        <dbReference type="EMBL" id="QJA46187.1"/>
    </source>
</evidence>
<protein>
    <submittedName>
        <fullName evidence="1">Uncharacterized protein</fullName>
    </submittedName>
</protein>
<proteinExistence type="predicted"/>
<reference evidence="1" key="1">
    <citation type="submission" date="2020-03" db="EMBL/GenBank/DDBJ databases">
        <title>The deep terrestrial virosphere.</title>
        <authorList>
            <person name="Holmfeldt K."/>
            <person name="Nilsson E."/>
            <person name="Simone D."/>
            <person name="Lopez-Fernandez M."/>
            <person name="Wu X."/>
            <person name="de Brujin I."/>
            <person name="Lundin D."/>
            <person name="Andersson A."/>
            <person name="Bertilsson S."/>
            <person name="Dopson M."/>
        </authorList>
    </citation>
    <scope>NUCLEOTIDE SEQUENCE</scope>
    <source>
        <strain evidence="1">TM448A00336</strain>
    </source>
</reference>
<sequence>MNKDQKAADQNDSPEKIPPMARFWCPSTVYPKGGMQYRSLDPFEGDPCRMNFPSVSYHGKPLSFLGEIWIDDPKVAIALMQDGGILCFDPQQIVDSGLLSYEQVCEVLGGDMPLVPVAGPAGIEKINRKVINTQSGGVPSVDPELDIPIKLVSRMTMPEVTDVAFAFGLTIPPRCAEKKAKQMLFDHLKNLSPEADREGMKKYKALMAESRSGPVAGK</sequence>
<organism evidence="1">
    <name type="scientific">viral metagenome</name>
    <dbReference type="NCBI Taxonomy" id="1070528"/>
    <lineage>
        <taxon>unclassified sequences</taxon>
        <taxon>metagenomes</taxon>
        <taxon>organismal metagenomes</taxon>
    </lineage>
</organism>
<gene>
    <name evidence="1" type="ORF">TM448A00336_0036</name>
</gene>
<accession>A0A6H1ZFP9</accession>
<name>A0A6H1ZFP9_9ZZZZ</name>